<feature type="non-terminal residue" evidence="1">
    <location>
        <position position="73"/>
    </location>
</feature>
<proteinExistence type="predicted"/>
<reference evidence="1" key="1">
    <citation type="submission" date="2016-05" db="EMBL/GenBank/DDBJ databases">
        <authorList>
            <person name="Lavstsen T."/>
            <person name="Jespersen J.S."/>
        </authorList>
    </citation>
    <scope>NUCLEOTIDE SEQUENCE</scope>
    <source>
        <tissue evidence="1">Brain</tissue>
    </source>
</reference>
<evidence type="ECO:0000313" key="1">
    <source>
        <dbReference type="EMBL" id="SBQ76078.1"/>
    </source>
</evidence>
<organism evidence="1">
    <name type="scientific">Nothobranchius korthausae</name>
    <dbReference type="NCBI Taxonomy" id="1143690"/>
    <lineage>
        <taxon>Eukaryota</taxon>
        <taxon>Metazoa</taxon>
        <taxon>Chordata</taxon>
        <taxon>Craniata</taxon>
        <taxon>Vertebrata</taxon>
        <taxon>Euteleostomi</taxon>
        <taxon>Actinopterygii</taxon>
        <taxon>Neopterygii</taxon>
        <taxon>Teleostei</taxon>
        <taxon>Neoteleostei</taxon>
        <taxon>Acanthomorphata</taxon>
        <taxon>Ovalentaria</taxon>
        <taxon>Atherinomorphae</taxon>
        <taxon>Cyprinodontiformes</taxon>
        <taxon>Nothobranchiidae</taxon>
        <taxon>Nothobranchius</taxon>
    </lineage>
</organism>
<feature type="non-terminal residue" evidence="1">
    <location>
        <position position="1"/>
    </location>
</feature>
<reference evidence="1" key="2">
    <citation type="submission" date="2016-06" db="EMBL/GenBank/DDBJ databases">
        <title>The genome of a short-lived fish provides insights into sex chromosome evolution and the genetic control of aging.</title>
        <authorList>
            <person name="Reichwald K."/>
            <person name="Felder M."/>
            <person name="Petzold A."/>
            <person name="Koch P."/>
            <person name="Groth M."/>
            <person name="Platzer M."/>
        </authorList>
    </citation>
    <scope>NUCLEOTIDE SEQUENCE</scope>
    <source>
        <tissue evidence="1">Brain</tissue>
    </source>
</reference>
<dbReference type="AlphaFoldDB" id="A0A1A8GXX0"/>
<accession>A0A1A8GXX0</accession>
<gene>
    <name evidence="1" type="primary">KIF6</name>
</gene>
<name>A0A1A8GXX0_9TELE</name>
<dbReference type="EMBL" id="HAEC01007940">
    <property type="protein sequence ID" value="SBQ76078.1"/>
    <property type="molecule type" value="Transcribed_RNA"/>
</dbReference>
<protein>
    <submittedName>
        <fullName evidence="1">Kinesin family member 6</fullName>
    </submittedName>
</protein>
<sequence>NNKSLDGTMSPDSSQWRDLAATSISSSSIPLTGDQQVDADILAFVMARKNLLSRIGNQHTRICANAPKVCTSN</sequence>